<gene>
    <name evidence="2" type="ORF">HG542_23245</name>
</gene>
<dbReference type="Pfam" id="PF00874">
    <property type="entry name" value="PRD"/>
    <property type="match status" value="1"/>
</dbReference>
<dbReference type="Gene3D" id="1.10.1790.10">
    <property type="entry name" value="PRD domain"/>
    <property type="match status" value="1"/>
</dbReference>
<protein>
    <submittedName>
        <fullName evidence="2">PRD domain-containing protein</fullName>
    </submittedName>
</protein>
<dbReference type="AlphaFoldDB" id="A0A7Y7E902"/>
<evidence type="ECO:0000313" key="2">
    <source>
        <dbReference type="EMBL" id="NVK80553.1"/>
    </source>
</evidence>
<feature type="domain" description="PRD" evidence="1">
    <location>
        <begin position="14"/>
        <end position="125"/>
    </location>
</feature>
<dbReference type="RefSeq" id="WP_171084551.1">
    <property type="nucleotide sequence ID" value="NZ_BNBU01000017.1"/>
</dbReference>
<dbReference type="GO" id="GO:0006355">
    <property type="term" value="P:regulation of DNA-templated transcription"/>
    <property type="evidence" value="ECO:0007669"/>
    <property type="project" value="InterPro"/>
</dbReference>
<name>A0A7Y7E902_STRMO</name>
<dbReference type="SUPFAM" id="SSF63520">
    <property type="entry name" value="PTS-regulatory domain, PRD"/>
    <property type="match status" value="1"/>
</dbReference>
<dbReference type="Proteomes" id="UP000587462">
    <property type="component" value="Unassembled WGS sequence"/>
</dbReference>
<comment type="caution">
    <text evidence="2">The sequence shown here is derived from an EMBL/GenBank/DDBJ whole genome shotgun (WGS) entry which is preliminary data.</text>
</comment>
<organism evidence="2 3">
    <name type="scientific">Streptomyces morookaense</name>
    <name type="common">Streptoverticillium morookaense</name>
    <dbReference type="NCBI Taxonomy" id="1970"/>
    <lineage>
        <taxon>Bacteria</taxon>
        <taxon>Bacillati</taxon>
        <taxon>Actinomycetota</taxon>
        <taxon>Actinomycetes</taxon>
        <taxon>Kitasatosporales</taxon>
        <taxon>Streptomycetaceae</taxon>
        <taxon>Streptomyces</taxon>
    </lineage>
</organism>
<keyword evidence="3" id="KW-1185">Reference proteome</keyword>
<proteinExistence type="predicted"/>
<dbReference type="InterPro" id="IPR036634">
    <property type="entry name" value="PRD_sf"/>
</dbReference>
<reference evidence="2 3" key="1">
    <citation type="submission" date="2020-04" db="EMBL/GenBank/DDBJ databases">
        <title>Draft Genome Sequence of Streptomyces morookaense DSM 40503, an 8-azaguanine-producing strain.</title>
        <authorList>
            <person name="Qi J."/>
            <person name="Gao J.-M."/>
        </authorList>
    </citation>
    <scope>NUCLEOTIDE SEQUENCE [LARGE SCALE GENOMIC DNA]</scope>
    <source>
        <strain evidence="2 3">DSM 40503</strain>
    </source>
</reference>
<evidence type="ECO:0000259" key="1">
    <source>
        <dbReference type="PROSITE" id="PS51372"/>
    </source>
</evidence>
<dbReference type="EMBL" id="JABBXF010000058">
    <property type="protein sequence ID" value="NVK80553.1"/>
    <property type="molecule type" value="Genomic_DNA"/>
</dbReference>
<dbReference type="PROSITE" id="PS51372">
    <property type="entry name" value="PRD_2"/>
    <property type="match status" value="1"/>
</dbReference>
<accession>A0A7Y7E902</accession>
<evidence type="ECO:0000313" key="3">
    <source>
        <dbReference type="Proteomes" id="UP000587462"/>
    </source>
</evidence>
<dbReference type="InterPro" id="IPR011608">
    <property type="entry name" value="PRD"/>
</dbReference>
<sequence>MDERLAQRVRMFREGGHVPLPVVEFVVKELHALAAAGRCVTEDTAGMLTSHLMMALTRLATGRPAGQCVPDAQVTAELRAYPEAVSEARAVAARARAELGTALPEAEIGFLGLHLAVLAQRTCATTAESEGSV</sequence>